<dbReference type="SUPFAM" id="SSF53822">
    <property type="entry name" value="Periplasmic binding protein-like I"/>
    <property type="match status" value="1"/>
</dbReference>
<dbReference type="PANTHER" id="PTHR46847:SF2">
    <property type="entry name" value="ABC TRANSPORTER SUGAR-BINDING PROTEIN"/>
    <property type="match status" value="1"/>
</dbReference>
<comment type="subcellular location">
    <subcellularLocation>
        <location evidence="1">Cell envelope</location>
    </subcellularLocation>
</comment>
<dbReference type="InterPro" id="IPR028082">
    <property type="entry name" value="Peripla_BP_I"/>
</dbReference>
<feature type="domain" description="Periplasmic binding protein" evidence="5">
    <location>
        <begin position="28"/>
        <end position="276"/>
    </location>
</feature>
<evidence type="ECO:0000313" key="6">
    <source>
        <dbReference type="EMBL" id="MBN3966229.1"/>
    </source>
</evidence>
<dbReference type="Proteomes" id="UP000772591">
    <property type="component" value="Unassembled WGS sequence"/>
</dbReference>
<feature type="chain" id="PRO_5045127363" evidence="4">
    <location>
        <begin position="23"/>
        <end position="357"/>
    </location>
</feature>
<evidence type="ECO:0000256" key="4">
    <source>
        <dbReference type="SAM" id="SignalP"/>
    </source>
</evidence>
<dbReference type="Gene3D" id="3.40.50.2300">
    <property type="match status" value="2"/>
</dbReference>
<name>A0ABS3AGD6_9PSED</name>
<evidence type="ECO:0000259" key="5">
    <source>
        <dbReference type="Pfam" id="PF13407"/>
    </source>
</evidence>
<comment type="caution">
    <text evidence="6">The sequence shown here is derived from an EMBL/GenBank/DDBJ whole genome shotgun (WGS) entry which is preliminary data.</text>
</comment>
<evidence type="ECO:0000256" key="1">
    <source>
        <dbReference type="ARBA" id="ARBA00004196"/>
    </source>
</evidence>
<protein>
    <submittedName>
        <fullName evidence="6">ABC transporter substrate-binding protein</fullName>
    </submittedName>
</protein>
<reference evidence="6 7" key="1">
    <citation type="journal article" date="2021" name="Int. J. Syst. Evol. Microbiol.">
        <title>Pseudomonas piscium sp. nov., Pseudomonas pisciculturae sp. nov., Pseudomonas mucoides sp. nov. and Pseudomonas neuropathica sp. nov. isolated from rainbow trout.</title>
        <authorList>
            <person name="Duman M."/>
            <person name="Mulet M."/>
            <person name="Altun S."/>
            <person name="Saticioglu I.B."/>
            <person name="Gomila M."/>
            <person name="Lalucat J."/>
            <person name="Garcia-Valdes E."/>
        </authorList>
    </citation>
    <scope>NUCLEOTIDE SEQUENCE [LARGE SCALE GENOMIC DNA]</scope>
    <source>
        <strain evidence="6 7">LMG 28632</strain>
    </source>
</reference>
<evidence type="ECO:0000256" key="3">
    <source>
        <dbReference type="ARBA" id="ARBA00022729"/>
    </source>
</evidence>
<keyword evidence="3 4" id="KW-0732">Signal</keyword>
<gene>
    <name evidence="6" type="ORF">IMW75_13205</name>
</gene>
<proteinExistence type="inferred from homology"/>
<evidence type="ECO:0000256" key="2">
    <source>
        <dbReference type="ARBA" id="ARBA00007639"/>
    </source>
</evidence>
<dbReference type="CDD" id="cd06324">
    <property type="entry name" value="PBP1_ABC_sugar_binding-like"/>
    <property type="match status" value="1"/>
</dbReference>
<evidence type="ECO:0000313" key="7">
    <source>
        <dbReference type="Proteomes" id="UP000772591"/>
    </source>
</evidence>
<comment type="similarity">
    <text evidence="2">Belongs to the bacterial solute-binding protein 2 family.</text>
</comment>
<organism evidence="6 7">
    <name type="scientific">Pseudomonas gregormendelii</name>
    <dbReference type="NCBI Taxonomy" id="1628277"/>
    <lineage>
        <taxon>Bacteria</taxon>
        <taxon>Pseudomonadati</taxon>
        <taxon>Pseudomonadota</taxon>
        <taxon>Gammaproteobacteria</taxon>
        <taxon>Pseudomonadales</taxon>
        <taxon>Pseudomonadaceae</taxon>
        <taxon>Pseudomonas</taxon>
    </lineage>
</organism>
<sequence>MLKYCFTLLLALSAAWGSAARAESVLFLSPGGTNETFWVTYAQFMRAAADDLGIDLQVRYSERMPELTVVQAREALQGPQRPDYLIFVNEQYVAPQIMRLAQGSGVKLFMVNASLTDNQKSLLGERPDLLGSLVPNDEEGGYLMLKELIRQHPPAAPGQVIDLLAFSGLKITPSAHLREQGMYRALAEHPQVRLRQLVYSGWTRQRAYEQARMLFQRYPKVSLVWSANDEMAFGAMQAYSETGGVPGKDALFSAVNTSPSALQAKVDGRLSVLMGGHFTLGGWALVQLHDHELGVDLNRQGGRDQMLALLQVVDQAQARRLLAMQTSTDYRVNFRRLSAKGRPAAYRYPFSMHTLMH</sequence>
<dbReference type="PANTHER" id="PTHR46847">
    <property type="entry name" value="D-ALLOSE-BINDING PERIPLASMIC PROTEIN-RELATED"/>
    <property type="match status" value="1"/>
</dbReference>
<keyword evidence="7" id="KW-1185">Reference proteome</keyword>
<feature type="signal peptide" evidence="4">
    <location>
        <begin position="1"/>
        <end position="22"/>
    </location>
</feature>
<dbReference type="InterPro" id="IPR025997">
    <property type="entry name" value="SBP_2_dom"/>
</dbReference>
<dbReference type="RefSeq" id="WP_205892852.1">
    <property type="nucleotide sequence ID" value="NZ_JADEVO010000016.1"/>
</dbReference>
<accession>A0ABS3AGD6</accession>
<dbReference type="EMBL" id="JADEVO010000016">
    <property type="protein sequence ID" value="MBN3966229.1"/>
    <property type="molecule type" value="Genomic_DNA"/>
</dbReference>
<dbReference type="Pfam" id="PF13407">
    <property type="entry name" value="Peripla_BP_4"/>
    <property type="match status" value="1"/>
</dbReference>